<name>A0A931AIZ4_9ACTN</name>
<dbReference type="InterPro" id="IPR036291">
    <property type="entry name" value="NAD(P)-bd_dom_sf"/>
</dbReference>
<protein>
    <submittedName>
        <fullName evidence="3">NAD(P)-dependent alcohol dehydrogenase</fullName>
    </submittedName>
</protein>
<feature type="domain" description="Enoyl reductase (ER)" evidence="2">
    <location>
        <begin position="10"/>
        <end position="320"/>
    </location>
</feature>
<dbReference type="Gene3D" id="3.90.180.10">
    <property type="entry name" value="Medium-chain alcohol dehydrogenases, catalytic domain"/>
    <property type="match status" value="1"/>
</dbReference>
<dbReference type="InterPro" id="IPR050700">
    <property type="entry name" value="YIM1/Zinc_Alcohol_DH_Fams"/>
</dbReference>
<dbReference type="GO" id="GO:0008270">
    <property type="term" value="F:zinc ion binding"/>
    <property type="evidence" value="ECO:0007669"/>
    <property type="project" value="InterPro"/>
</dbReference>
<dbReference type="SMART" id="SM00829">
    <property type="entry name" value="PKS_ER"/>
    <property type="match status" value="1"/>
</dbReference>
<dbReference type="PROSITE" id="PS01162">
    <property type="entry name" value="QOR_ZETA_CRYSTAL"/>
    <property type="match status" value="1"/>
</dbReference>
<dbReference type="Proteomes" id="UP000605361">
    <property type="component" value="Unassembled WGS sequence"/>
</dbReference>
<dbReference type="InterPro" id="IPR013154">
    <property type="entry name" value="ADH-like_N"/>
</dbReference>
<evidence type="ECO:0000259" key="2">
    <source>
        <dbReference type="SMART" id="SM00829"/>
    </source>
</evidence>
<evidence type="ECO:0000313" key="3">
    <source>
        <dbReference type="EMBL" id="MBF8191373.1"/>
    </source>
</evidence>
<dbReference type="GO" id="GO:0016491">
    <property type="term" value="F:oxidoreductase activity"/>
    <property type="evidence" value="ECO:0007669"/>
    <property type="project" value="UniProtKB-KW"/>
</dbReference>
<dbReference type="EMBL" id="JADOGI010000158">
    <property type="protein sequence ID" value="MBF8191373.1"/>
    <property type="molecule type" value="Genomic_DNA"/>
</dbReference>
<dbReference type="SUPFAM" id="SSF50129">
    <property type="entry name" value="GroES-like"/>
    <property type="match status" value="1"/>
</dbReference>
<keyword evidence="1" id="KW-0560">Oxidoreductase</keyword>
<dbReference type="Pfam" id="PF08240">
    <property type="entry name" value="ADH_N"/>
    <property type="match status" value="1"/>
</dbReference>
<dbReference type="InterPro" id="IPR011032">
    <property type="entry name" value="GroES-like_sf"/>
</dbReference>
<proteinExistence type="predicted"/>
<dbReference type="CDD" id="cd08267">
    <property type="entry name" value="MDR1"/>
    <property type="match status" value="1"/>
</dbReference>
<dbReference type="InterPro" id="IPR002364">
    <property type="entry name" value="Quin_OxRdtase/zeta-crystal_CS"/>
</dbReference>
<evidence type="ECO:0000313" key="4">
    <source>
        <dbReference type="Proteomes" id="UP000605361"/>
    </source>
</evidence>
<dbReference type="AlphaFoldDB" id="A0A931AIZ4"/>
<evidence type="ECO:0000256" key="1">
    <source>
        <dbReference type="ARBA" id="ARBA00023002"/>
    </source>
</evidence>
<dbReference type="Gene3D" id="3.40.50.720">
    <property type="entry name" value="NAD(P)-binding Rossmann-like Domain"/>
    <property type="match status" value="1"/>
</dbReference>
<reference evidence="3" key="1">
    <citation type="submission" date="2020-11" db="EMBL/GenBank/DDBJ databases">
        <title>Whole-genome analyses of Nonomuraea sp. K274.</title>
        <authorList>
            <person name="Veyisoglu A."/>
        </authorList>
    </citation>
    <scope>NUCLEOTIDE SEQUENCE</scope>
    <source>
        <strain evidence="3">K274</strain>
    </source>
</reference>
<dbReference type="SUPFAM" id="SSF51735">
    <property type="entry name" value="NAD(P)-binding Rossmann-fold domains"/>
    <property type="match status" value="1"/>
</dbReference>
<comment type="caution">
    <text evidence="3">The sequence shown here is derived from an EMBL/GenBank/DDBJ whole genome shotgun (WGS) entry which is preliminary data.</text>
</comment>
<dbReference type="PANTHER" id="PTHR11695:SF294">
    <property type="entry name" value="RETICULON-4-INTERACTING PROTEIN 1, MITOCHONDRIAL"/>
    <property type="match status" value="1"/>
</dbReference>
<gene>
    <name evidence="3" type="ORF">ITP53_37875</name>
</gene>
<accession>A0A931AIZ4</accession>
<keyword evidence="4" id="KW-1185">Reference proteome</keyword>
<sequence>MRAIVQDTYGSAEVLRLARIIRPKVADNEVLLRVHAAGLSRGSWHLMTGRPYLLRLGFGIRRPKNPVAMGDVAGTVVAVGSAVTRFSAGDEVFGFGKGAFAEYTAAREDKLARKPVNATLEQAAVVPVSAITALRAVCDVGNVQQGQKVLITGASGGVGSYAVQLAKAFGAQVTGVCGTTKLDLVRSLGADHVIDYTRDDFADGVHHYDLIVDIAGNPGLSRLRRALTPTGTAVLVGGEEGENLTGGMGRQLRALALSRFVGQRLTGFIPKESSIDLERLTDLIEAGKVTPSIDRTYPLDQVPEAMRHLAAGMARGKVAITV</sequence>
<organism evidence="3 4">
    <name type="scientific">Nonomuraea cypriaca</name>
    <dbReference type="NCBI Taxonomy" id="1187855"/>
    <lineage>
        <taxon>Bacteria</taxon>
        <taxon>Bacillati</taxon>
        <taxon>Actinomycetota</taxon>
        <taxon>Actinomycetes</taxon>
        <taxon>Streptosporangiales</taxon>
        <taxon>Streptosporangiaceae</taxon>
        <taxon>Nonomuraea</taxon>
    </lineage>
</organism>
<dbReference type="PANTHER" id="PTHR11695">
    <property type="entry name" value="ALCOHOL DEHYDROGENASE RELATED"/>
    <property type="match status" value="1"/>
</dbReference>
<dbReference type="Pfam" id="PF13602">
    <property type="entry name" value="ADH_zinc_N_2"/>
    <property type="match status" value="1"/>
</dbReference>
<dbReference type="InterPro" id="IPR020843">
    <property type="entry name" value="ER"/>
</dbReference>